<proteinExistence type="predicted"/>
<dbReference type="AlphaFoldDB" id="A0A8E2DK10"/>
<protein>
    <submittedName>
        <fullName evidence="1">Uncharacterized protein</fullName>
    </submittedName>
</protein>
<sequence length="104" mass="12527">MSIPRYWCQWTVFDEMCLYGFPDPIREDVKSNSYLETRVVLGIFRTRVPEHHARMELMDIYHIIDLFQKNDLLRENLANAVEAKSFSRLRCWAFWCEEGPPLDR</sequence>
<evidence type="ECO:0000313" key="2">
    <source>
        <dbReference type="Proteomes" id="UP000250043"/>
    </source>
</evidence>
<dbReference type="Proteomes" id="UP000250043">
    <property type="component" value="Unassembled WGS sequence"/>
</dbReference>
<organism evidence="1 2">
    <name type="scientific">Obba rivulosa</name>
    <dbReference type="NCBI Taxonomy" id="1052685"/>
    <lineage>
        <taxon>Eukaryota</taxon>
        <taxon>Fungi</taxon>
        <taxon>Dikarya</taxon>
        <taxon>Basidiomycota</taxon>
        <taxon>Agaricomycotina</taxon>
        <taxon>Agaricomycetes</taxon>
        <taxon>Polyporales</taxon>
        <taxon>Gelatoporiaceae</taxon>
        <taxon>Obba</taxon>
    </lineage>
</organism>
<name>A0A8E2DK10_9APHY</name>
<dbReference type="EMBL" id="KV722424">
    <property type="protein sequence ID" value="OCH89576.1"/>
    <property type="molecule type" value="Genomic_DNA"/>
</dbReference>
<keyword evidence="2" id="KW-1185">Reference proteome</keyword>
<gene>
    <name evidence="1" type="ORF">OBBRIDRAFT_660786</name>
</gene>
<reference evidence="1 2" key="1">
    <citation type="submission" date="2016-07" db="EMBL/GenBank/DDBJ databases">
        <title>Draft genome of the white-rot fungus Obba rivulosa 3A-2.</title>
        <authorList>
            <consortium name="DOE Joint Genome Institute"/>
            <person name="Miettinen O."/>
            <person name="Riley R."/>
            <person name="Acob R."/>
            <person name="Barry K."/>
            <person name="Cullen D."/>
            <person name="De Vries R."/>
            <person name="Hainaut M."/>
            <person name="Hatakka A."/>
            <person name="Henrissat B."/>
            <person name="Hilden K."/>
            <person name="Kuo R."/>
            <person name="Labutti K."/>
            <person name="Lipzen A."/>
            <person name="Makela M.R."/>
            <person name="Sandor L."/>
            <person name="Spatafora J.W."/>
            <person name="Grigoriev I.V."/>
            <person name="Hibbett D.S."/>
        </authorList>
    </citation>
    <scope>NUCLEOTIDE SEQUENCE [LARGE SCALE GENOMIC DNA]</scope>
    <source>
        <strain evidence="1 2">3A-2</strain>
    </source>
</reference>
<evidence type="ECO:0000313" key="1">
    <source>
        <dbReference type="EMBL" id="OCH89576.1"/>
    </source>
</evidence>
<accession>A0A8E2DK10</accession>